<dbReference type="InterPro" id="IPR011990">
    <property type="entry name" value="TPR-like_helical_dom_sf"/>
</dbReference>
<sequence length="462" mass="49007">MRGHAHIAPWLRDPEQGKLEGEIFVKGGKQGGVEGSIGFLSRIGVRLMAVDPFAELLRHLRRNANRTQDEQAGAINAASGRATMTRREVNRYENGANVPTDHTLGNIALACGVPLEPLLREAKAARARRREKNKAEAEDLDDVKRRTLLGGAVIGAAAAAEPWGRLAYALSKGSKIDPESAGMLIDHAAGLYVDELNESALSLQSRVEAHLDAITAALPRAGTHERALTIAAGETAALAGWVAWDLGEHDKATSYYGVTSECAKKAGHPPLRALALGYASYGAPSPAKALEMLSQAAQDVRGRGNATAAAWALGRYAEEAAQSGDDAAALRALDQARFAYDFADHTSEQAWVRFVTPYRMDSLSLSVYGELKRQELTATADSAVERLGGELPESGVVVLGDLASSLLRGGDVDRGAYVAHQFAAAAKSKPNTMGRQRAQAIAAGLPDAEHDLASHLLTFATV</sequence>
<evidence type="ECO:0000313" key="2">
    <source>
        <dbReference type="EMBL" id="GGT52735.1"/>
    </source>
</evidence>
<feature type="domain" description="HTH cro/C1-type" evidence="1">
    <location>
        <begin position="84"/>
        <end position="118"/>
    </location>
</feature>
<dbReference type="CDD" id="cd00093">
    <property type="entry name" value="HTH_XRE"/>
    <property type="match status" value="1"/>
</dbReference>
<evidence type="ECO:0000313" key="3">
    <source>
        <dbReference type="Proteomes" id="UP000646776"/>
    </source>
</evidence>
<name>A0A918HDH6_9ACTN</name>
<dbReference type="SUPFAM" id="SSF47413">
    <property type="entry name" value="lambda repressor-like DNA-binding domains"/>
    <property type="match status" value="1"/>
</dbReference>
<accession>A0A918HDH6</accession>
<reference evidence="2" key="2">
    <citation type="submission" date="2020-09" db="EMBL/GenBank/DDBJ databases">
        <authorList>
            <person name="Sun Q."/>
            <person name="Ohkuma M."/>
        </authorList>
    </citation>
    <scope>NUCLEOTIDE SEQUENCE</scope>
    <source>
        <strain evidence="2">JCM 4125</strain>
    </source>
</reference>
<dbReference type="Proteomes" id="UP000646776">
    <property type="component" value="Unassembled WGS sequence"/>
</dbReference>
<dbReference type="SUPFAM" id="SSF48452">
    <property type="entry name" value="TPR-like"/>
    <property type="match status" value="1"/>
</dbReference>
<dbReference type="Gene3D" id="1.10.260.40">
    <property type="entry name" value="lambda repressor-like DNA-binding domains"/>
    <property type="match status" value="1"/>
</dbReference>
<organism evidence="2 3">
    <name type="scientific">Streptomyces phaeofaciens</name>
    <dbReference type="NCBI Taxonomy" id="68254"/>
    <lineage>
        <taxon>Bacteria</taxon>
        <taxon>Bacillati</taxon>
        <taxon>Actinomycetota</taxon>
        <taxon>Actinomycetes</taxon>
        <taxon>Kitasatosporales</taxon>
        <taxon>Streptomycetaceae</taxon>
        <taxon>Streptomyces</taxon>
    </lineage>
</organism>
<dbReference type="InterPro" id="IPR001387">
    <property type="entry name" value="Cro/C1-type_HTH"/>
</dbReference>
<dbReference type="InterPro" id="IPR010982">
    <property type="entry name" value="Lambda_DNA-bd_dom_sf"/>
</dbReference>
<dbReference type="GO" id="GO:0003677">
    <property type="term" value="F:DNA binding"/>
    <property type="evidence" value="ECO:0007669"/>
    <property type="project" value="InterPro"/>
</dbReference>
<comment type="caution">
    <text evidence="2">The sequence shown here is derived from an EMBL/GenBank/DDBJ whole genome shotgun (WGS) entry which is preliminary data.</text>
</comment>
<proteinExistence type="predicted"/>
<dbReference type="AlphaFoldDB" id="A0A918HDH6"/>
<dbReference type="Pfam" id="PF13560">
    <property type="entry name" value="HTH_31"/>
    <property type="match status" value="1"/>
</dbReference>
<keyword evidence="3" id="KW-1185">Reference proteome</keyword>
<evidence type="ECO:0000259" key="1">
    <source>
        <dbReference type="PROSITE" id="PS50943"/>
    </source>
</evidence>
<dbReference type="PROSITE" id="PS50943">
    <property type="entry name" value="HTH_CROC1"/>
    <property type="match status" value="1"/>
</dbReference>
<protein>
    <recommendedName>
        <fullName evidence="1">HTH cro/C1-type domain-containing protein</fullName>
    </recommendedName>
</protein>
<reference evidence="2" key="1">
    <citation type="journal article" date="2014" name="Int. J. Syst. Evol. Microbiol.">
        <title>Complete genome sequence of Corynebacterium casei LMG S-19264T (=DSM 44701T), isolated from a smear-ripened cheese.</title>
        <authorList>
            <consortium name="US DOE Joint Genome Institute (JGI-PGF)"/>
            <person name="Walter F."/>
            <person name="Albersmeier A."/>
            <person name="Kalinowski J."/>
            <person name="Ruckert C."/>
        </authorList>
    </citation>
    <scope>NUCLEOTIDE SEQUENCE</scope>
    <source>
        <strain evidence="2">JCM 4125</strain>
    </source>
</reference>
<dbReference type="EMBL" id="BMSA01000008">
    <property type="protein sequence ID" value="GGT52735.1"/>
    <property type="molecule type" value="Genomic_DNA"/>
</dbReference>
<dbReference type="SMART" id="SM00530">
    <property type="entry name" value="HTH_XRE"/>
    <property type="match status" value="1"/>
</dbReference>
<gene>
    <name evidence="2" type="ORF">GCM10010226_32160</name>
</gene>